<dbReference type="PROSITE" id="PS51257">
    <property type="entry name" value="PROKAR_LIPOPROTEIN"/>
    <property type="match status" value="1"/>
</dbReference>
<reference evidence="2 3" key="1">
    <citation type="submission" date="2019-11" db="EMBL/GenBank/DDBJ databases">
        <title>Isolation of a new High Light Tolerant Cyanobacteria.</title>
        <authorList>
            <person name="Dobson Z."/>
            <person name="Vaughn N."/>
            <person name="Vaughn M."/>
            <person name="Fromme P."/>
            <person name="Mazor Y."/>
        </authorList>
    </citation>
    <scope>NUCLEOTIDE SEQUENCE [LARGE SCALE GENOMIC DNA]</scope>
    <source>
        <strain evidence="2 3">0216</strain>
    </source>
</reference>
<dbReference type="Proteomes" id="UP000437131">
    <property type="component" value="Unassembled WGS sequence"/>
</dbReference>
<name>A0A844GRK3_9CHRO</name>
<gene>
    <name evidence="2" type="ORF">GGC33_09460</name>
</gene>
<dbReference type="AlphaFoldDB" id="A0A844GRK3"/>
<proteinExistence type="predicted"/>
<comment type="caution">
    <text evidence="2">The sequence shown here is derived from an EMBL/GenBank/DDBJ whole genome shotgun (WGS) entry which is preliminary data.</text>
</comment>
<evidence type="ECO:0000256" key="1">
    <source>
        <dbReference type="SAM" id="SignalP"/>
    </source>
</evidence>
<evidence type="ECO:0000313" key="3">
    <source>
        <dbReference type="Proteomes" id="UP000437131"/>
    </source>
</evidence>
<feature type="chain" id="PRO_5032800321" evidence="1">
    <location>
        <begin position="20"/>
        <end position="282"/>
    </location>
</feature>
<dbReference type="EMBL" id="WMIA01000010">
    <property type="protein sequence ID" value="MTF39154.1"/>
    <property type="molecule type" value="Genomic_DNA"/>
</dbReference>
<protein>
    <submittedName>
        <fullName evidence="2">DUF4382 domain-containing protein</fullName>
    </submittedName>
</protein>
<organism evidence="2 3">
    <name type="scientific">Cyanobacterium aponinum 0216</name>
    <dbReference type="NCBI Taxonomy" id="2676140"/>
    <lineage>
        <taxon>Bacteria</taxon>
        <taxon>Bacillati</taxon>
        <taxon>Cyanobacteriota</taxon>
        <taxon>Cyanophyceae</taxon>
        <taxon>Oscillatoriophycideae</taxon>
        <taxon>Chroococcales</taxon>
        <taxon>Geminocystaceae</taxon>
        <taxon>Cyanobacterium</taxon>
    </lineage>
</organism>
<evidence type="ECO:0000313" key="2">
    <source>
        <dbReference type="EMBL" id="MTF39154.1"/>
    </source>
</evidence>
<sequence length="282" mass="30828">MKVLIIVKNWFNFSFVSFIAILFLSSCSNNSSNTTTTTVSENEDSTEETLTLVANGEDFIRQGFISKDGWRIDFNHAYVTLNEVIAYQTDPPFNAESDEMINASESIILVDEAITIDLAQGDENASPIIVAEAIAPTGVYNAISWKLINDAQSNSSIVLDGIAVKNGETINFVLNLPIPLEYQCGEFVGDERKGVLEAGKDAQLETTFHFDHIFGDGEATPEDEINVGAIGFQPLAQLSNNGELNIDLATMKAQLSPEDYEKLEKNLQSLGHVGEGHCRLVS</sequence>
<keyword evidence="1" id="KW-0732">Signal</keyword>
<feature type="signal peptide" evidence="1">
    <location>
        <begin position="1"/>
        <end position="19"/>
    </location>
</feature>
<accession>A0A844GRK3</accession>